<dbReference type="SUPFAM" id="SSF46689">
    <property type="entry name" value="Homeodomain-like"/>
    <property type="match status" value="1"/>
</dbReference>
<feature type="domain" description="Insertion element IS150 protein InsJ-like helix-turn-helix" evidence="1">
    <location>
        <begin position="17"/>
        <end position="68"/>
    </location>
</feature>
<proteinExistence type="predicted"/>
<evidence type="ECO:0000313" key="3">
    <source>
        <dbReference type="Proteomes" id="UP000279446"/>
    </source>
</evidence>
<dbReference type="AlphaFoldDB" id="A0A3S1C6Y5"/>
<protein>
    <submittedName>
        <fullName evidence="2">Transposase</fullName>
    </submittedName>
</protein>
<dbReference type="InterPro" id="IPR009057">
    <property type="entry name" value="Homeodomain-like_sf"/>
</dbReference>
<organism evidence="2 3">
    <name type="scientific">Paenibacillus anaericanus</name>
    <dbReference type="NCBI Taxonomy" id="170367"/>
    <lineage>
        <taxon>Bacteria</taxon>
        <taxon>Bacillati</taxon>
        <taxon>Bacillota</taxon>
        <taxon>Bacilli</taxon>
        <taxon>Bacillales</taxon>
        <taxon>Paenibacillaceae</taxon>
        <taxon>Paenibacillus</taxon>
    </lineage>
</organism>
<dbReference type="EMBL" id="RZNY01000014">
    <property type="protein sequence ID" value="RUT44625.1"/>
    <property type="molecule type" value="Genomic_DNA"/>
</dbReference>
<comment type="caution">
    <text evidence="2">The sequence shown here is derived from an EMBL/GenBank/DDBJ whole genome shotgun (WGS) entry which is preliminary data.</text>
</comment>
<accession>A0A3S1C6Y5</accession>
<dbReference type="Proteomes" id="UP000279446">
    <property type="component" value="Unassembled WGS sequence"/>
</dbReference>
<dbReference type="Pfam" id="PF13518">
    <property type="entry name" value="HTH_28"/>
    <property type="match status" value="1"/>
</dbReference>
<dbReference type="RefSeq" id="WP_127193234.1">
    <property type="nucleotide sequence ID" value="NZ_RZNY01000014.1"/>
</dbReference>
<dbReference type="InterPro" id="IPR055247">
    <property type="entry name" value="InsJ-like_HTH"/>
</dbReference>
<sequence>MPAKKGQKFKHYPESLKVEAVGLFIEDGWCYRKIAEHLEINDKNRVKVWVRKYRTEGQAAFEDRRGDPHKAETEQERELRRLQLEVDVLKKWLQILNREGCRIDMSSSTNLSINKP</sequence>
<name>A0A3S1C6Y5_9BACL</name>
<reference evidence="2 3" key="1">
    <citation type="submission" date="2018-12" db="EMBL/GenBank/DDBJ databases">
        <authorList>
            <person name="Sun L."/>
            <person name="Chen Z."/>
        </authorList>
    </citation>
    <scope>NUCLEOTIDE SEQUENCE [LARGE SCALE GENOMIC DNA]</scope>
    <source>
        <strain evidence="2 3">DSM 15890</strain>
    </source>
</reference>
<dbReference type="OrthoDB" id="2476570at2"/>
<keyword evidence="3" id="KW-1185">Reference proteome</keyword>
<gene>
    <name evidence="2" type="ORF">EJP82_16825</name>
</gene>
<evidence type="ECO:0000259" key="1">
    <source>
        <dbReference type="Pfam" id="PF13518"/>
    </source>
</evidence>
<dbReference type="Gene3D" id="1.10.10.60">
    <property type="entry name" value="Homeodomain-like"/>
    <property type="match status" value="1"/>
</dbReference>
<evidence type="ECO:0000313" key="2">
    <source>
        <dbReference type="EMBL" id="RUT44625.1"/>
    </source>
</evidence>